<proteinExistence type="predicted"/>
<organism evidence="2 3">
    <name type="scientific">Trifolium pratense</name>
    <name type="common">Red clover</name>
    <dbReference type="NCBI Taxonomy" id="57577"/>
    <lineage>
        <taxon>Eukaryota</taxon>
        <taxon>Viridiplantae</taxon>
        <taxon>Streptophyta</taxon>
        <taxon>Embryophyta</taxon>
        <taxon>Tracheophyta</taxon>
        <taxon>Spermatophyta</taxon>
        <taxon>Magnoliopsida</taxon>
        <taxon>eudicotyledons</taxon>
        <taxon>Gunneridae</taxon>
        <taxon>Pentapetalae</taxon>
        <taxon>rosids</taxon>
        <taxon>fabids</taxon>
        <taxon>Fabales</taxon>
        <taxon>Fabaceae</taxon>
        <taxon>Papilionoideae</taxon>
        <taxon>50 kb inversion clade</taxon>
        <taxon>NPAAA clade</taxon>
        <taxon>Hologalegina</taxon>
        <taxon>IRL clade</taxon>
        <taxon>Trifolieae</taxon>
        <taxon>Trifolium</taxon>
    </lineage>
</organism>
<name>A0A2K3MU71_TRIPR</name>
<dbReference type="EMBL" id="ASHM01012420">
    <property type="protein sequence ID" value="PNX94373.1"/>
    <property type="molecule type" value="Genomic_DNA"/>
</dbReference>
<feature type="compositionally biased region" description="Polar residues" evidence="1">
    <location>
        <begin position="1"/>
        <end position="20"/>
    </location>
</feature>
<gene>
    <name evidence="2" type="ORF">L195_g017548</name>
</gene>
<evidence type="ECO:0000313" key="2">
    <source>
        <dbReference type="EMBL" id="PNX94373.1"/>
    </source>
</evidence>
<evidence type="ECO:0000313" key="3">
    <source>
        <dbReference type="Proteomes" id="UP000236291"/>
    </source>
</evidence>
<reference evidence="2 3" key="1">
    <citation type="journal article" date="2014" name="Am. J. Bot.">
        <title>Genome assembly and annotation for red clover (Trifolium pratense; Fabaceae).</title>
        <authorList>
            <person name="Istvanek J."/>
            <person name="Jaros M."/>
            <person name="Krenek A."/>
            <person name="Repkova J."/>
        </authorList>
    </citation>
    <scope>NUCLEOTIDE SEQUENCE [LARGE SCALE GENOMIC DNA]</scope>
    <source>
        <strain evidence="3">cv. Tatra</strain>
        <tissue evidence="2">Young leaves</tissue>
    </source>
</reference>
<evidence type="ECO:0000256" key="1">
    <source>
        <dbReference type="SAM" id="MobiDB-lite"/>
    </source>
</evidence>
<dbReference type="Proteomes" id="UP000236291">
    <property type="component" value="Unassembled WGS sequence"/>
</dbReference>
<reference evidence="2 3" key="2">
    <citation type="journal article" date="2017" name="Front. Plant Sci.">
        <title>Gene Classification and Mining of Molecular Markers Useful in Red Clover (Trifolium pratense) Breeding.</title>
        <authorList>
            <person name="Istvanek J."/>
            <person name="Dluhosova J."/>
            <person name="Dluhos P."/>
            <person name="Patkova L."/>
            <person name="Nedelnik J."/>
            <person name="Repkova J."/>
        </authorList>
    </citation>
    <scope>NUCLEOTIDE SEQUENCE [LARGE SCALE GENOMIC DNA]</scope>
    <source>
        <strain evidence="3">cv. Tatra</strain>
        <tissue evidence="2">Young leaves</tissue>
    </source>
</reference>
<dbReference type="AlphaFoldDB" id="A0A2K3MU71"/>
<protein>
    <submittedName>
        <fullName evidence="2">Uncharacterized protein</fullName>
    </submittedName>
</protein>
<feature type="region of interest" description="Disordered" evidence="1">
    <location>
        <begin position="1"/>
        <end position="23"/>
    </location>
</feature>
<sequence>MPLWCSHTSLSGSSPNSRCGTKSEVDNLRKLLKDTTLREKGVVEKLRELEFENMTLFYPLVEDPEKHISPRMFPFPSSKVFP</sequence>
<accession>A0A2K3MU71</accession>
<comment type="caution">
    <text evidence="2">The sequence shown here is derived from an EMBL/GenBank/DDBJ whole genome shotgun (WGS) entry which is preliminary data.</text>
</comment>